<reference evidence="1" key="2">
    <citation type="journal article" date="2015" name="Data Brief">
        <title>Shoot transcriptome of the giant reed, Arundo donax.</title>
        <authorList>
            <person name="Barrero R.A."/>
            <person name="Guerrero F.D."/>
            <person name="Moolhuijzen P."/>
            <person name="Goolsby J.A."/>
            <person name="Tidwell J."/>
            <person name="Bellgard S.E."/>
            <person name="Bellgard M.I."/>
        </authorList>
    </citation>
    <scope>NUCLEOTIDE SEQUENCE</scope>
    <source>
        <tissue evidence="1">Shoot tissue taken approximately 20 cm above the soil surface</tissue>
    </source>
</reference>
<dbReference type="EMBL" id="GBRH01166879">
    <property type="protein sequence ID" value="JAE31017.1"/>
    <property type="molecule type" value="Transcribed_RNA"/>
</dbReference>
<dbReference type="AlphaFoldDB" id="A0A0A9H2L8"/>
<proteinExistence type="predicted"/>
<reference evidence="1" key="1">
    <citation type="submission" date="2014-09" db="EMBL/GenBank/DDBJ databases">
        <authorList>
            <person name="Magalhaes I.L.F."/>
            <person name="Oliveira U."/>
            <person name="Santos F.R."/>
            <person name="Vidigal T.H.D.A."/>
            <person name="Brescovit A.D."/>
            <person name="Santos A.J."/>
        </authorList>
    </citation>
    <scope>NUCLEOTIDE SEQUENCE</scope>
    <source>
        <tissue evidence="1">Shoot tissue taken approximately 20 cm above the soil surface</tissue>
    </source>
</reference>
<name>A0A0A9H2L8_ARUDO</name>
<accession>A0A0A9H2L8</accession>
<sequence length="37" mass="4544">MKLTKLNLDCIQSFQLECKIISFSLYMLFWNDRWTIT</sequence>
<evidence type="ECO:0000313" key="1">
    <source>
        <dbReference type="EMBL" id="JAE31017.1"/>
    </source>
</evidence>
<protein>
    <submittedName>
        <fullName evidence="1">Uncharacterized protein</fullName>
    </submittedName>
</protein>
<organism evidence="1">
    <name type="scientific">Arundo donax</name>
    <name type="common">Giant reed</name>
    <name type="synonym">Donax arundinaceus</name>
    <dbReference type="NCBI Taxonomy" id="35708"/>
    <lineage>
        <taxon>Eukaryota</taxon>
        <taxon>Viridiplantae</taxon>
        <taxon>Streptophyta</taxon>
        <taxon>Embryophyta</taxon>
        <taxon>Tracheophyta</taxon>
        <taxon>Spermatophyta</taxon>
        <taxon>Magnoliopsida</taxon>
        <taxon>Liliopsida</taxon>
        <taxon>Poales</taxon>
        <taxon>Poaceae</taxon>
        <taxon>PACMAD clade</taxon>
        <taxon>Arundinoideae</taxon>
        <taxon>Arundineae</taxon>
        <taxon>Arundo</taxon>
    </lineage>
</organism>